<proteinExistence type="predicted"/>
<dbReference type="Gene3D" id="1.20.58.760">
    <property type="entry name" value="Peptidase M41"/>
    <property type="match status" value="1"/>
</dbReference>
<accession>A0ABU5DJV0</accession>
<reference evidence="1 2" key="1">
    <citation type="submission" date="2023-11" db="EMBL/GenBank/DDBJ databases">
        <title>Paucibacter sp. nov., isolated from fresh soil in Korea.</title>
        <authorList>
            <person name="Le N.T.T."/>
        </authorList>
    </citation>
    <scope>NUCLEOTIDE SEQUENCE [LARGE SCALE GENOMIC DNA]</scope>
    <source>
        <strain evidence="1 2">R3-3</strain>
    </source>
</reference>
<name>A0ABU5DJV0_9BURK</name>
<keyword evidence="2" id="KW-1185">Reference proteome</keyword>
<organism evidence="1 2">
    <name type="scientific">Roseateles agri</name>
    <dbReference type="NCBI Taxonomy" id="3098619"/>
    <lineage>
        <taxon>Bacteria</taxon>
        <taxon>Pseudomonadati</taxon>
        <taxon>Pseudomonadota</taxon>
        <taxon>Betaproteobacteria</taxon>
        <taxon>Burkholderiales</taxon>
        <taxon>Sphaerotilaceae</taxon>
        <taxon>Roseateles</taxon>
    </lineage>
</organism>
<evidence type="ECO:0000313" key="1">
    <source>
        <dbReference type="EMBL" id="MDY0746576.1"/>
    </source>
</evidence>
<evidence type="ECO:0008006" key="3">
    <source>
        <dbReference type="Google" id="ProtNLM"/>
    </source>
</evidence>
<dbReference type="RefSeq" id="WP_320424521.1">
    <property type="nucleotide sequence ID" value="NZ_JAXCLA010000006.1"/>
</dbReference>
<dbReference type="SUPFAM" id="SSF140990">
    <property type="entry name" value="FtsH protease domain-like"/>
    <property type="match status" value="1"/>
</dbReference>
<dbReference type="InterPro" id="IPR037219">
    <property type="entry name" value="Peptidase_M41-like"/>
</dbReference>
<gene>
    <name evidence="1" type="ORF">SNE35_18830</name>
</gene>
<protein>
    <recommendedName>
        <fullName evidence="3">Peptidase M41 domain-containing protein</fullName>
    </recommendedName>
</protein>
<dbReference type="EMBL" id="JAXCLA010000006">
    <property type="protein sequence ID" value="MDY0746576.1"/>
    <property type="molecule type" value="Genomic_DNA"/>
</dbReference>
<evidence type="ECO:0000313" key="2">
    <source>
        <dbReference type="Proteomes" id="UP001285263"/>
    </source>
</evidence>
<comment type="caution">
    <text evidence="1">The sequence shown here is derived from an EMBL/GenBank/DDBJ whole genome shotgun (WGS) entry which is preliminary data.</text>
</comment>
<dbReference type="Proteomes" id="UP001285263">
    <property type="component" value="Unassembled WGS sequence"/>
</dbReference>
<sequence>MLTGTTSLDLVALHEAGHAVAHVRLQIPQLRASIIEAGDTVGSVRSQCEVWSRDEAAAMAIAYCSGYAALVAAGLAETEASAGCDSDFRCVQDLVVAWQLEGGLDQIKSAAVSMMIKPENSSAVSLVARELLANRTLDDDVIDLLVDVADGHCSRDAFDRFLVARASPPLEG</sequence>